<protein>
    <recommendedName>
        <fullName evidence="4">UBZ4-type domain-containing protein</fullName>
    </recommendedName>
</protein>
<evidence type="ECO:0000256" key="1">
    <source>
        <dbReference type="SAM" id="MobiDB-lite"/>
    </source>
</evidence>
<proteinExistence type="predicted"/>
<comment type="caution">
    <text evidence="2">The sequence shown here is derived from an EMBL/GenBank/DDBJ whole genome shotgun (WGS) entry which is preliminary data.</text>
</comment>
<keyword evidence="3" id="KW-1185">Reference proteome</keyword>
<dbReference type="NCBIfam" id="TIGR03833">
    <property type="entry name" value="YwbE family protein"/>
    <property type="match status" value="1"/>
</dbReference>
<dbReference type="OrthoDB" id="20105at2759"/>
<dbReference type="InterPro" id="IPR019240">
    <property type="entry name" value="DUF2196"/>
</dbReference>
<dbReference type="PANTHER" id="PTHR40069:SF1">
    <property type="entry name" value="YWBE PROTEIN"/>
    <property type="match status" value="1"/>
</dbReference>
<reference evidence="2 3" key="1">
    <citation type="journal article" date="2015" name="BMC Genomics">
        <title>Insights from the genome of Ophiocordyceps polyrhachis-furcata to pathogenicity and host specificity in insect fungi.</title>
        <authorList>
            <person name="Wichadakul D."/>
            <person name="Kobmoo N."/>
            <person name="Ingsriswang S."/>
            <person name="Tangphatsornruang S."/>
            <person name="Chantasingh D."/>
            <person name="Luangsa-ard J.J."/>
            <person name="Eurwilaichitr L."/>
        </authorList>
    </citation>
    <scope>NUCLEOTIDE SEQUENCE [LARGE SCALE GENOMIC DNA]</scope>
    <source>
        <strain evidence="2 3">BCC 54312</strain>
    </source>
</reference>
<feature type="compositionally biased region" description="Pro residues" evidence="1">
    <location>
        <begin position="83"/>
        <end position="93"/>
    </location>
</feature>
<feature type="compositionally biased region" description="Basic and acidic residues" evidence="1">
    <location>
        <begin position="58"/>
        <end position="75"/>
    </location>
</feature>
<dbReference type="Proteomes" id="UP000253664">
    <property type="component" value="Unassembled WGS sequence"/>
</dbReference>
<accession>A0A367LH81</accession>
<feature type="compositionally biased region" description="Basic and acidic residues" evidence="1">
    <location>
        <begin position="101"/>
        <end position="120"/>
    </location>
</feature>
<sequence length="168" mass="17763">MNRPRNRQGRGGGRPAQQTGFSVPTKEQVVPGASVFIVLKQDQPSGRETAGTVQEILTRGDHPRGIKVRLRDGRVGRVRRMSGPPPPPPPPPGRAGASHTDTPREAADAEDRAMPRDRTLADFLPASASATPSSPLVGGGAVVACPVCGTFQGDETAVTHHVERDHFS</sequence>
<gene>
    <name evidence="2" type="ORF">L249_8289</name>
</gene>
<dbReference type="EMBL" id="LKCN02000005">
    <property type="protein sequence ID" value="RCI13796.1"/>
    <property type="molecule type" value="Genomic_DNA"/>
</dbReference>
<dbReference type="Pfam" id="PF09962">
    <property type="entry name" value="DUF2196"/>
    <property type="match status" value="1"/>
</dbReference>
<dbReference type="PANTHER" id="PTHR40069">
    <property type="entry name" value="YWBE PROTEIN"/>
    <property type="match status" value="1"/>
</dbReference>
<name>A0A367LH81_9HYPO</name>
<evidence type="ECO:0008006" key="4">
    <source>
        <dbReference type="Google" id="ProtNLM"/>
    </source>
</evidence>
<evidence type="ECO:0000313" key="3">
    <source>
        <dbReference type="Proteomes" id="UP000253664"/>
    </source>
</evidence>
<feature type="region of interest" description="Disordered" evidence="1">
    <location>
        <begin position="1"/>
        <end position="27"/>
    </location>
</feature>
<feature type="region of interest" description="Disordered" evidence="1">
    <location>
        <begin position="41"/>
        <end position="137"/>
    </location>
</feature>
<feature type="compositionally biased region" description="Low complexity" evidence="1">
    <location>
        <begin position="125"/>
        <end position="135"/>
    </location>
</feature>
<evidence type="ECO:0000313" key="2">
    <source>
        <dbReference type="EMBL" id="RCI13796.1"/>
    </source>
</evidence>
<dbReference type="AlphaFoldDB" id="A0A367LH81"/>
<organism evidence="2 3">
    <name type="scientific">Ophiocordyceps polyrhachis-furcata BCC 54312</name>
    <dbReference type="NCBI Taxonomy" id="1330021"/>
    <lineage>
        <taxon>Eukaryota</taxon>
        <taxon>Fungi</taxon>
        <taxon>Dikarya</taxon>
        <taxon>Ascomycota</taxon>
        <taxon>Pezizomycotina</taxon>
        <taxon>Sordariomycetes</taxon>
        <taxon>Hypocreomycetidae</taxon>
        <taxon>Hypocreales</taxon>
        <taxon>Ophiocordycipitaceae</taxon>
        <taxon>Ophiocordyceps</taxon>
    </lineage>
</organism>